<evidence type="ECO:0000313" key="2">
    <source>
        <dbReference type="EMBL" id="OBZ66489.1"/>
    </source>
</evidence>
<name>A0A1C7LRF8_GRIFR</name>
<proteinExistence type="predicted"/>
<organism evidence="2 3">
    <name type="scientific">Grifola frondosa</name>
    <name type="common">Maitake</name>
    <name type="synonym">Polyporus frondosus</name>
    <dbReference type="NCBI Taxonomy" id="5627"/>
    <lineage>
        <taxon>Eukaryota</taxon>
        <taxon>Fungi</taxon>
        <taxon>Dikarya</taxon>
        <taxon>Basidiomycota</taxon>
        <taxon>Agaricomycotina</taxon>
        <taxon>Agaricomycetes</taxon>
        <taxon>Polyporales</taxon>
        <taxon>Grifolaceae</taxon>
        <taxon>Grifola</taxon>
    </lineage>
</organism>
<feature type="compositionally biased region" description="Acidic residues" evidence="1">
    <location>
        <begin position="113"/>
        <end position="128"/>
    </location>
</feature>
<dbReference type="Proteomes" id="UP000092993">
    <property type="component" value="Unassembled WGS sequence"/>
</dbReference>
<dbReference type="EMBL" id="LUGG01000031">
    <property type="protein sequence ID" value="OBZ66489.1"/>
    <property type="molecule type" value="Genomic_DNA"/>
</dbReference>
<protein>
    <submittedName>
        <fullName evidence="2">Uncharacterized protein</fullName>
    </submittedName>
</protein>
<keyword evidence="3" id="KW-1185">Reference proteome</keyword>
<feature type="compositionally biased region" description="Polar residues" evidence="1">
    <location>
        <begin position="21"/>
        <end position="31"/>
    </location>
</feature>
<feature type="region of interest" description="Disordered" evidence="1">
    <location>
        <begin position="12"/>
        <end position="32"/>
    </location>
</feature>
<dbReference type="AlphaFoldDB" id="A0A1C7LRF8"/>
<sequence length="278" mass="30605">MRLNEDVLVKETSTDHMISGRNRQCTGSTASGHGPHTGLLPWCGDVPLGQWMAAHETSETSRRSGRLSKSSSSAPEVLQRSPKSSSERVRTVGPHTPARQVPPKTTRTTKSEDGDDELDDESDDEPDGSDNWLFRLEQSAVARTCVVSNGANPFLVEEQDHHLERRDAGARWEDNIDRSVHHQRCRSFRSRPFDVLHPALEQLALRGGQPSFSSTHGLTLVRRERGVGGTHALFLTSLPSSAAADLGPLGRVSTHLGWKWPEEQDHKTASSTSTLLIE</sequence>
<accession>A0A1C7LRF8</accession>
<gene>
    <name evidence="2" type="ORF">A0H81_13578</name>
</gene>
<comment type="caution">
    <text evidence="2">The sequence shown here is derived from an EMBL/GenBank/DDBJ whole genome shotgun (WGS) entry which is preliminary data.</text>
</comment>
<evidence type="ECO:0000256" key="1">
    <source>
        <dbReference type="SAM" id="MobiDB-lite"/>
    </source>
</evidence>
<feature type="region of interest" description="Disordered" evidence="1">
    <location>
        <begin position="55"/>
        <end position="131"/>
    </location>
</feature>
<reference evidence="2 3" key="1">
    <citation type="submission" date="2016-03" db="EMBL/GenBank/DDBJ databases">
        <title>Whole genome sequencing of Grifola frondosa 9006-11.</title>
        <authorList>
            <person name="Min B."/>
            <person name="Park H."/>
            <person name="Kim J.-G."/>
            <person name="Cho H."/>
            <person name="Oh Y.-L."/>
            <person name="Kong W.-S."/>
            <person name="Choi I.-G."/>
        </authorList>
    </citation>
    <scope>NUCLEOTIDE SEQUENCE [LARGE SCALE GENOMIC DNA]</scope>
    <source>
        <strain evidence="2 3">9006-11</strain>
    </source>
</reference>
<evidence type="ECO:0000313" key="3">
    <source>
        <dbReference type="Proteomes" id="UP000092993"/>
    </source>
</evidence>